<keyword evidence="3" id="KW-1185">Reference proteome</keyword>
<sequence>MRKYLYRYDRVLDGLLISYRNGKYLGCSADLMNGSLEIQCNIEADFYIFQPKVGERLKGKVKEVTADYIELVIHKGINATIPKPLFSDELWIGDTLSVNQRVLFTPTIIDLRSYSLDIQGTFNETYELNFEYEKNLILSSESESEEQDEKEESECVSLVSDWS</sequence>
<evidence type="ECO:0008006" key="4">
    <source>
        <dbReference type="Google" id="ProtNLM"/>
    </source>
</evidence>
<dbReference type="Proteomes" id="UP001627154">
    <property type="component" value="Unassembled WGS sequence"/>
</dbReference>
<proteinExistence type="predicted"/>
<evidence type="ECO:0000313" key="2">
    <source>
        <dbReference type="EMBL" id="KAL3391918.1"/>
    </source>
</evidence>
<protein>
    <recommendedName>
        <fullName evidence="4">S1 motif domain-containing protein</fullName>
    </recommendedName>
</protein>
<evidence type="ECO:0000313" key="3">
    <source>
        <dbReference type="Proteomes" id="UP001627154"/>
    </source>
</evidence>
<dbReference type="EMBL" id="JBJJXI010000107">
    <property type="protein sequence ID" value="KAL3391918.1"/>
    <property type="molecule type" value="Genomic_DNA"/>
</dbReference>
<organism evidence="2 3">
    <name type="scientific">Trichogramma kaykai</name>
    <dbReference type="NCBI Taxonomy" id="54128"/>
    <lineage>
        <taxon>Eukaryota</taxon>
        <taxon>Metazoa</taxon>
        <taxon>Ecdysozoa</taxon>
        <taxon>Arthropoda</taxon>
        <taxon>Hexapoda</taxon>
        <taxon>Insecta</taxon>
        <taxon>Pterygota</taxon>
        <taxon>Neoptera</taxon>
        <taxon>Endopterygota</taxon>
        <taxon>Hymenoptera</taxon>
        <taxon>Apocrita</taxon>
        <taxon>Proctotrupomorpha</taxon>
        <taxon>Chalcidoidea</taxon>
        <taxon>Trichogrammatidae</taxon>
        <taxon>Trichogramma</taxon>
    </lineage>
</organism>
<feature type="compositionally biased region" description="Acidic residues" evidence="1">
    <location>
        <begin position="142"/>
        <end position="154"/>
    </location>
</feature>
<evidence type="ECO:0000256" key="1">
    <source>
        <dbReference type="SAM" id="MobiDB-lite"/>
    </source>
</evidence>
<reference evidence="2 3" key="1">
    <citation type="journal article" date="2024" name="bioRxiv">
        <title>A reference genome for Trichogramma kaykai: A tiny desert-dwelling parasitoid wasp with competing sex-ratio distorters.</title>
        <authorList>
            <person name="Culotta J."/>
            <person name="Lindsey A.R."/>
        </authorList>
    </citation>
    <scope>NUCLEOTIDE SEQUENCE [LARGE SCALE GENOMIC DNA]</scope>
    <source>
        <strain evidence="2 3">KSX58</strain>
    </source>
</reference>
<name>A0ABD2WG45_9HYME</name>
<accession>A0ABD2WG45</accession>
<comment type="caution">
    <text evidence="2">The sequence shown here is derived from an EMBL/GenBank/DDBJ whole genome shotgun (WGS) entry which is preliminary data.</text>
</comment>
<feature type="region of interest" description="Disordered" evidence="1">
    <location>
        <begin position="140"/>
        <end position="163"/>
    </location>
</feature>
<gene>
    <name evidence="2" type="ORF">TKK_013259</name>
</gene>
<dbReference type="AlphaFoldDB" id="A0ABD2WG45"/>